<dbReference type="Gene3D" id="1.25.40.20">
    <property type="entry name" value="Ankyrin repeat-containing domain"/>
    <property type="match status" value="2"/>
</dbReference>
<dbReference type="InterPro" id="IPR002110">
    <property type="entry name" value="Ankyrin_rpt"/>
</dbReference>
<feature type="repeat" description="ANK" evidence="3">
    <location>
        <begin position="93"/>
        <end position="125"/>
    </location>
</feature>
<dbReference type="AlphaFoldDB" id="A0A7S3C038"/>
<evidence type="ECO:0000256" key="1">
    <source>
        <dbReference type="ARBA" id="ARBA00022737"/>
    </source>
</evidence>
<keyword evidence="2 3" id="KW-0040">ANK repeat</keyword>
<dbReference type="PANTHER" id="PTHR24198">
    <property type="entry name" value="ANKYRIN REPEAT AND PROTEIN KINASE DOMAIN-CONTAINING PROTEIN"/>
    <property type="match status" value="1"/>
</dbReference>
<accession>A0A7S3C038</accession>
<evidence type="ECO:0000256" key="2">
    <source>
        <dbReference type="ARBA" id="ARBA00023043"/>
    </source>
</evidence>
<evidence type="ECO:0008006" key="5">
    <source>
        <dbReference type="Google" id="ProtNLM"/>
    </source>
</evidence>
<dbReference type="SMART" id="SM00248">
    <property type="entry name" value="ANK"/>
    <property type="match status" value="3"/>
</dbReference>
<evidence type="ECO:0000256" key="3">
    <source>
        <dbReference type="PROSITE-ProRule" id="PRU00023"/>
    </source>
</evidence>
<gene>
    <name evidence="4" type="ORF">HERI1096_LOCUS38313</name>
</gene>
<keyword evidence="1" id="KW-0677">Repeat</keyword>
<dbReference type="SUPFAM" id="SSF48403">
    <property type="entry name" value="Ankyrin repeat"/>
    <property type="match status" value="1"/>
</dbReference>
<protein>
    <recommendedName>
        <fullName evidence="5">Ankyrin repeat domain-containing protein</fullName>
    </recommendedName>
</protein>
<dbReference type="Pfam" id="PF12796">
    <property type="entry name" value="Ank_2"/>
    <property type="match status" value="1"/>
</dbReference>
<dbReference type="EMBL" id="HBHX01069373">
    <property type="protein sequence ID" value="CAE0150219.1"/>
    <property type="molecule type" value="Transcribed_RNA"/>
</dbReference>
<proteinExistence type="predicted"/>
<dbReference type="PROSITE" id="PS50088">
    <property type="entry name" value="ANK_REPEAT"/>
    <property type="match status" value="1"/>
</dbReference>
<dbReference type="PANTHER" id="PTHR24198:SF165">
    <property type="entry name" value="ANKYRIN REPEAT-CONTAINING PROTEIN-RELATED"/>
    <property type="match status" value="1"/>
</dbReference>
<reference evidence="4" key="1">
    <citation type="submission" date="2021-01" db="EMBL/GenBank/DDBJ databases">
        <authorList>
            <person name="Corre E."/>
            <person name="Pelletier E."/>
            <person name="Niang G."/>
            <person name="Scheremetjew M."/>
            <person name="Finn R."/>
            <person name="Kale V."/>
            <person name="Holt S."/>
            <person name="Cochrane G."/>
            <person name="Meng A."/>
            <person name="Brown T."/>
            <person name="Cohen L."/>
        </authorList>
    </citation>
    <scope>NUCLEOTIDE SEQUENCE</scope>
    <source>
        <strain evidence="4">CCMP281</strain>
    </source>
</reference>
<dbReference type="InterPro" id="IPR036770">
    <property type="entry name" value="Ankyrin_rpt-contain_sf"/>
</dbReference>
<evidence type="ECO:0000313" key="4">
    <source>
        <dbReference type="EMBL" id="CAE0150219.1"/>
    </source>
</evidence>
<dbReference type="PROSITE" id="PS50297">
    <property type="entry name" value="ANK_REP_REGION"/>
    <property type="match status" value="1"/>
</dbReference>
<name>A0A7S3C038_9EUKA</name>
<organism evidence="4">
    <name type="scientific">Haptolina ericina</name>
    <dbReference type="NCBI Taxonomy" id="156174"/>
    <lineage>
        <taxon>Eukaryota</taxon>
        <taxon>Haptista</taxon>
        <taxon>Haptophyta</taxon>
        <taxon>Prymnesiophyceae</taxon>
        <taxon>Prymnesiales</taxon>
        <taxon>Prymnesiaceae</taxon>
        <taxon>Haptolina</taxon>
    </lineage>
</organism>
<sequence length="152" mass="15595">MVKLLIDFKADPNIRDIEKRTALHLALDFQHDNHGGNLELAELLLKFGADPALGCDDIGIANSCVHAATMENDAASLSLLLRYGASAHAAGKGGFTPLALASRSGAVPAATLLLAAGADPDAPTPMGKTSRAIAMANNRSAILEAFGAAPKP</sequence>